<evidence type="ECO:0000256" key="1">
    <source>
        <dbReference type="ARBA" id="ARBA00004533"/>
    </source>
</evidence>
<dbReference type="AlphaFoldDB" id="A0A9D9J4G7"/>
<accession>A0A9D9J4G7</accession>
<sequence length="301" mass="35768">MTIETKYKISLNLLSAVAHLPLWMLYRFSDLAYCIIYHVARYRRKTVRNNLERVFGTSDRKFIIKTEKKFYRHLCDCIAETVKLLHISDEEIDRRVDVTNGEYIDSIIRDGHSVVLFLGHYGNWEWVQAIIHHFREPIVGGQVYRPLHNKVMDKVMLKIRSRFGLECIPQKKVVRRLLAVERSGKKFVIGFISDQRPLGSVLNHWTDFLGQDTPYVVGGESIGNHVDARFVYLDVEKTARGHYRLTFLPVIPDPSDDGPDPYTREFMKMLEKTIRREPAYWLWSHKRWKRRRRQPRRQQDK</sequence>
<evidence type="ECO:0000256" key="6">
    <source>
        <dbReference type="ARBA" id="ARBA00023315"/>
    </source>
</evidence>
<keyword evidence="3" id="KW-0997">Cell inner membrane</keyword>
<name>A0A9D9J4G7_9BACT</name>
<comment type="subcellular location">
    <subcellularLocation>
        <location evidence="1">Cell inner membrane</location>
    </subcellularLocation>
</comment>
<reference evidence="7" key="1">
    <citation type="submission" date="2020-10" db="EMBL/GenBank/DDBJ databases">
        <authorList>
            <person name="Gilroy R."/>
        </authorList>
    </citation>
    <scope>NUCLEOTIDE SEQUENCE</scope>
    <source>
        <strain evidence="7">B2-16538</strain>
    </source>
</reference>
<organism evidence="7 8">
    <name type="scientific">Candidatus Cryptobacteroides excrementavium</name>
    <dbReference type="NCBI Taxonomy" id="2840759"/>
    <lineage>
        <taxon>Bacteria</taxon>
        <taxon>Pseudomonadati</taxon>
        <taxon>Bacteroidota</taxon>
        <taxon>Bacteroidia</taxon>
        <taxon>Bacteroidales</taxon>
        <taxon>Candidatus Cryptobacteroides</taxon>
    </lineage>
</organism>
<keyword evidence="2" id="KW-1003">Cell membrane</keyword>
<dbReference type="GO" id="GO:0005886">
    <property type="term" value="C:plasma membrane"/>
    <property type="evidence" value="ECO:0007669"/>
    <property type="project" value="UniProtKB-SubCell"/>
</dbReference>
<dbReference type="CDD" id="cd07984">
    <property type="entry name" value="LPLAT_LABLAT-like"/>
    <property type="match status" value="1"/>
</dbReference>
<protein>
    <submittedName>
        <fullName evidence="7">Lysophospholipid acyltransferase family protein</fullName>
    </submittedName>
</protein>
<evidence type="ECO:0000256" key="2">
    <source>
        <dbReference type="ARBA" id="ARBA00022475"/>
    </source>
</evidence>
<dbReference type="GO" id="GO:0016746">
    <property type="term" value="F:acyltransferase activity"/>
    <property type="evidence" value="ECO:0007669"/>
    <property type="project" value="UniProtKB-KW"/>
</dbReference>
<reference evidence="7" key="2">
    <citation type="journal article" date="2021" name="PeerJ">
        <title>Extensive microbial diversity within the chicken gut microbiome revealed by metagenomics and culture.</title>
        <authorList>
            <person name="Gilroy R."/>
            <person name="Ravi A."/>
            <person name="Getino M."/>
            <person name="Pursley I."/>
            <person name="Horton D.L."/>
            <person name="Alikhan N.F."/>
            <person name="Baker D."/>
            <person name="Gharbi K."/>
            <person name="Hall N."/>
            <person name="Watson M."/>
            <person name="Adriaenssens E.M."/>
            <person name="Foster-Nyarko E."/>
            <person name="Jarju S."/>
            <person name="Secka A."/>
            <person name="Antonio M."/>
            <person name="Oren A."/>
            <person name="Chaudhuri R.R."/>
            <person name="La Ragione R."/>
            <person name="Hildebrand F."/>
            <person name="Pallen M.J."/>
        </authorList>
    </citation>
    <scope>NUCLEOTIDE SEQUENCE</scope>
    <source>
        <strain evidence="7">B2-16538</strain>
    </source>
</reference>
<proteinExistence type="predicted"/>
<dbReference type="GO" id="GO:0009247">
    <property type="term" value="P:glycolipid biosynthetic process"/>
    <property type="evidence" value="ECO:0007669"/>
    <property type="project" value="UniProtKB-ARBA"/>
</dbReference>
<comment type="caution">
    <text evidence="7">The sequence shown here is derived from an EMBL/GenBank/DDBJ whole genome shotgun (WGS) entry which is preliminary data.</text>
</comment>
<keyword evidence="6 7" id="KW-0012">Acyltransferase</keyword>
<evidence type="ECO:0000256" key="3">
    <source>
        <dbReference type="ARBA" id="ARBA00022519"/>
    </source>
</evidence>
<dbReference type="Pfam" id="PF03279">
    <property type="entry name" value="Lip_A_acyltrans"/>
    <property type="match status" value="1"/>
</dbReference>
<dbReference type="PANTHER" id="PTHR30606">
    <property type="entry name" value="LIPID A BIOSYNTHESIS LAUROYL ACYLTRANSFERASE"/>
    <property type="match status" value="1"/>
</dbReference>
<evidence type="ECO:0000256" key="4">
    <source>
        <dbReference type="ARBA" id="ARBA00022679"/>
    </source>
</evidence>
<evidence type="ECO:0000313" key="8">
    <source>
        <dbReference type="Proteomes" id="UP000823750"/>
    </source>
</evidence>
<dbReference type="Proteomes" id="UP000823750">
    <property type="component" value="Unassembled WGS sequence"/>
</dbReference>
<evidence type="ECO:0000256" key="5">
    <source>
        <dbReference type="ARBA" id="ARBA00023136"/>
    </source>
</evidence>
<keyword evidence="5" id="KW-0472">Membrane</keyword>
<keyword evidence="4" id="KW-0808">Transferase</keyword>
<dbReference type="InterPro" id="IPR004960">
    <property type="entry name" value="LipA_acyltrans"/>
</dbReference>
<gene>
    <name evidence="7" type="ORF">IAB78_05650</name>
</gene>
<evidence type="ECO:0000313" key="7">
    <source>
        <dbReference type="EMBL" id="MBO8485890.1"/>
    </source>
</evidence>
<dbReference type="PANTHER" id="PTHR30606:SF10">
    <property type="entry name" value="PHOSPHATIDYLINOSITOL MANNOSIDE ACYLTRANSFERASE"/>
    <property type="match status" value="1"/>
</dbReference>
<dbReference type="EMBL" id="JADILX010000086">
    <property type="protein sequence ID" value="MBO8485890.1"/>
    <property type="molecule type" value="Genomic_DNA"/>
</dbReference>